<feature type="region of interest" description="Disordered" evidence="1">
    <location>
        <begin position="1"/>
        <end position="25"/>
    </location>
</feature>
<keyword evidence="4" id="KW-1185">Reference proteome</keyword>
<accession>A0A2S4UP89</accession>
<gene>
    <name evidence="3" type="ORF">PSTT_14023</name>
</gene>
<name>A0A2S4UP89_9BASI</name>
<keyword evidence="2" id="KW-1133">Transmembrane helix</keyword>
<keyword evidence="2" id="KW-0472">Membrane</keyword>
<reference evidence="3" key="1">
    <citation type="submission" date="2017-12" db="EMBL/GenBank/DDBJ databases">
        <title>Gene loss provides genomic basis for host adaptation in cereal stripe rust fungi.</title>
        <authorList>
            <person name="Xia C."/>
        </authorList>
    </citation>
    <scope>NUCLEOTIDE SEQUENCE [LARGE SCALE GENOMIC DNA]</scope>
    <source>
        <strain evidence="3">93-210</strain>
    </source>
</reference>
<dbReference type="VEuPathDB" id="FungiDB:PSTT_14023"/>
<sequence length="197" mass="21020">GQKVTWLHRPGSPTVKPPRYRPHQPSAPCCSIEPDCRPRATRISHHAMRWILALVLATSLVLHLVVAPEVVKIMCNHCNRQTNVMERCQTSLPCGHACPFINSTQCPQCQGIIQTGHDHARPIKCSTCKAHGGATAPPSGPHSASSSRSSSKSASGALVNGVAGSVVSIIRHPLRAIGPQHFASARVLTLMSTKVSS</sequence>
<evidence type="ECO:0000313" key="3">
    <source>
        <dbReference type="EMBL" id="POV99125.1"/>
    </source>
</evidence>
<feature type="transmembrane region" description="Helical" evidence="2">
    <location>
        <begin position="47"/>
        <end position="66"/>
    </location>
</feature>
<evidence type="ECO:0000313" key="4">
    <source>
        <dbReference type="Proteomes" id="UP000239156"/>
    </source>
</evidence>
<evidence type="ECO:0000256" key="2">
    <source>
        <dbReference type="SAM" id="Phobius"/>
    </source>
</evidence>
<dbReference type="Proteomes" id="UP000239156">
    <property type="component" value="Unassembled WGS sequence"/>
</dbReference>
<organism evidence="3 4">
    <name type="scientific">Puccinia striiformis</name>
    <dbReference type="NCBI Taxonomy" id="27350"/>
    <lineage>
        <taxon>Eukaryota</taxon>
        <taxon>Fungi</taxon>
        <taxon>Dikarya</taxon>
        <taxon>Basidiomycota</taxon>
        <taxon>Pucciniomycotina</taxon>
        <taxon>Pucciniomycetes</taxon>
        <taxon>Pucciniales</taxon>
        <taxon>Pucciniaceae</taxon>
        <taxon>Puccinia</taxon>
    </lineage>
</organism>
<evidence type="ECO:0000256" key="1">
    <source>
        <dbReference type="SAM" id="MobiDB-lite"/>
    </source>
</evidence>
<feature type="non-terminal residue" evidence="3">
    <location>
        <position position="1"/>
    </location>
</feature>
<dbReference type="AlphaFoldDB" id="A0A2S4UP89"/>
<feature type="non-terminal residue" evidence="3">
    <location>
        <position position="197"/>
    </location>
</feature>
<protein>
    <submittedName>
        <fullName evidence="3">Uncharacterized protein</fullName>
    </submittedName>
</protein>
<comment type="caution">
    <text evidence="3">The sequence shown here is derived from an EMBL/GenBank/DDBJ whole genome shotgun (WGS) entry which is preliminary data.</text>
</comment>
<dbReference type="VEuPathDB" id="FungiDB:PSHT_11519"/>
<proteinExistence type="predicted"/>
<keyword evidence="2" id="KW-0812">Transmembrane</keyword>
<dbReference type="EMBL" id="PKSL01000208">
    <property type="protein sequence ID" value="POV99125.1"/>
    <property type="molecule type" value="Genomic_DNA"/>
</dbReference>